<proteinExistence type="predicted"/>
<name>A0ABT9VQE0_9BACI</name>
<evidence type="ECO:0008006" key="3">
    <source>
        <dbReference type="Google" id="ProtNLM"/>
    </source>
</evidence>
<accession>A0ABT9VQE0</accession>
<reference evidence="1 2" key="1">
    <citation type="submission" date="2023-07" db="EMBL/GenBank/DDBJ databases">
        <title>Genomic Encyclopedia of Type Strains, Phase IV (KMG-IV): sequencing the most valuable type-strain genomes for metagenomic binning, comparative biology and taxonomic classification.</title>
        <authorList>
            <person name="Goeker M."/>
        </authorList>
    </citation>
    <scope>NUCLEOTIDE SEQUENCE [LARGE SCALE GENOMIC DNA]</scope>
    <source>
        <strain evidence="1 2">DSM 19092</strain>
    </source>
</reference>
<sequence>MEQSFKDSLIEKIITKGVYKTEDGKQLYELNVIDLLKMANQLESDHNREQLF</sequence>
<organism evidence="1 2">
    <name type="scientific">Aeribacillus alveayuensis</name>
    <dbReference type="NCBI Taxonomy" id="279215"/>
    <lineage>
        <taxon>Bacteria</taxon>
        <taxon>Bacillati</taxon>
        <taxon>Bacillota</taxon>
        <taxon>Bacilli</taxon>
        <taxon>Bacillales</taxon>
        <taxon>Bacillaceae</taxon>
        <taxon>Aeribacillus</taxon>
    </lineage>
</organism>
<protein>
    <recommendedName>
        <fullName evidence="3">Fur-regulated basic protein FbpA</fullName>
    </recommendedName>
</protein>
<dbReference type="RefSeq" id="WP_083979379.1">
    <property type="nucleotide sequence ID" value="NZ_JAUSTR010000011.1"/>
</dbReference>
<comment type="caution">
    <text evidence="1">The sequence shown here is derived from an EMBL/GenBank/DDBJ whole genome shotgun (WGS) entry which is preliminary data.</text>
</comment>
<gene>
    <name evidence="1" type="ORF">J2S06_002285</name>
</gene>
<dbReference type="EMBL" id="JAUSTR010000011">
    <property type="protein sequence ID" value="MDQ0163207.1"/>
    <property type="molecule type" value="Genomic_DNA"/>
</dbReference>
<evidence type="ECO:0000313" key="2">
    <source>
        <dbReference type="Proteomes" id="UP001225646"/>
    </source>
</evidence>
<keyword evidence="2" id="KW-1185">Reference proteome</keyword>
<evidence type="ECO:0000313" key="1">
    <source>
        <dbReference type="EMBL" id="MDQ0163207.1"/>
    </source>
</evidence>
<dbReference type="Pfam" id="PF13076">
    <property type="entry name" value="Fur_reg_FbpA"/>
    <property type="match status" value="1"/>
</dbReference>
<dbReference type="Proteomes" id="UP001225646">
    <property type="component" value="Unassembled WGS sequence"/>
</dbReference>
<dbReference type="InterPro" id="IPR025072">
    <property type="entry name" value="Fur_reg_FbpA"/>
</dbReference>